<accession>A0A4Y5FQE6</accession>
<evidence type="ECO:0000259" key="1">
    <source>
        <dbReference type="Pfam" id="PF00534"/>
    </source>
</evidence>
<proteinExistence type="predicted"/>
<dbReference type="RefSeq" id="WP_220018724.1">
    <property type="nucleotide sequence ID" value="NZ_JAHDUR010000026.1"/>
</dbReference>
<dbReference type="GO" id="GO:0016757">
    <property type="term" value="F:glycosyltransferase activity"/>
    <property type="evidence" value="ECO:0007669"/>
    <property type="project" value="InterPro"/>
</dbReference>
<feature type="domain" description="Glycosyl transferase family 1" evidence="1">
    <location>
        <begin position="206"/>
        <end position="378"/>
    </location>
</feature>
<name>A0A4Y5FQE6_STRTR</name>
<dbReference type="PANTHER" id="PTHR45947:SF3">
    <property type="entry name" value="SULFOQUINOVOSYL TRANSFERASE SQD2"/>
    <property type="match status" value="1"/>
</dbReference>
<dbReference type="CDD" id="cd03801">
    <property type="entry name" value="GT4_PimA-like"/>
    <property type="match status" value="1"/>
</dbReference>
<dbReference type="Pfam" id="PF00534">
    <property type="entry name" value="Glycos_transf_1"/>
    <property type="match status" value="1"/>
</dbReference>
<gene>
    <name evidence="2" type="ORF">eps41b_0011</name>
</gene>
<dbReference type="AlphaFoldDB" id="A0A4Y5FQE6"/>
<dbReference type="EMBL" id="MK483531">
    <property type="protein sequence ID" value="QBR99686.1"/>
    <property type="molecule type" value="Genomic_DNA"/>
</dbReference>
<evidence type="ECO:0000313" key="2">
    <source>
        <dbReference type="EMBL" id="QBR99686.1"/>
    </source>
</evidence>
<reference evidence="2" key="1">
    <citation type="journal article" date="2019" name="Sci. Rep.">
        <title>A comparative genomics approach for identifying host-range determinants in Streptococcus thermophilus bacteriophages.</title>
        <authorList>
            <person name="Szymczak P."/>
            <person name="Rau M.H."/>
            <person name="Monteiro J.M."/>
            <person name="Pinho M.G."/>
            <person name="Filipe S.R."/>
            <person name="Vogensen F.K."/>
            <person name="Zeidan A.A."/>
            <person name="Janzen T."/>
        </authorList>
    </citation>
    <scope>NUCLEOTIDE SEQUENCE</scope>
    <source>
        <strain evidence="2">STCH_41_eps_begin</strain>
    </source>
</reference>
<sequence>MKVLIVSPCDLPVPATKGGAVSVLIQYIIEENEKKKCMDLTVISSYDPEAEKQAKKYLYTKLIYLQKSKRLEYFDKIIDGIPSKDGKEHQYLRKLKVLKELRKHLKENDYDRVVFQNSGYLLNVLKDRKIAEKYEGKLYYHLHNDIPDNISRVAVSQCKLLLISEYLKKHINEVCGRDMSSQCMIVKNGFDCTHFAQEFPEKEKLALRQKLGITPEKKIVMFAGRIVAAKGIAELTQAIEKLNRDDIVLMVVGAHNFGTGQTSGFQEEMKRRFKALGEKVCFTGYVPYNEIWKYYKLADMAVLPSIWEEPAGLTMIEACAAGIPLITTRSGGIPEYIKGDYSILLSKNEDIVNDIKKAIDEVFYNPELWKDKAKKAQKYVSENFETVYFYNSFYTKLM</sequence>
<dbReference type="Gene3D" id="3.40.50.2000">
    <property type="entry name" value="Glycogen Phosphorylase B"/>
    <property type="match status" value="2"/>
</dbReference>
<dbReference type="PANTHER" id="PTHR45947">
    <property type="entry name" value="SULFOQUINOVOSYL TRANSFERASE SQD2"/>
    <property type="match status" value="1"/>
</dbReference>
<dbReference type="SUPFAM" id="SSF53756">
    <property type="entry name" value="UDP-Glycosyltransferase/glycogen phosphorylase"/>
    <property type="match status" value="1"/>
</dbReference>
<protein>
    <submittedName>
        <fullName evidence="2">Glycosyltransferase</fullName>
    </submittedName>
</protein>
<keyword evidence="2" id="KW-0808">Transferase</keyword>
<organism evidence="2">
    <name type="scientific">Streptococcus thermophilus</name>
    <dbReference type="NCBI Taxonomy" id="1308"/>
    <lineage>
        <taxon>Bacteria</taxon>
        <taxon>Bacillati</taxon>
        <taxon>Bacillota</taxon>
        <taxon>Bacilli</taxon>
        <taxon>Lactobacillales</taxon>
        <taxon>Streptococcaceae</taxon>
        <taxon>Streptococcus</taxon>
    </lineage>
</organism>
<dbReference type="InterPro" id="IPR001296">
    <property type="entry name" value="Glyco_trans_1"/>
</dbReference>
<dbReference type="InterPro" id="IPR050194">
    <property type="entry name" value="Glycosyltransferase_grp1"/>
</dbReference>